<dbReference type="GO" id="GO:0005634">
    <property type="term" value="C:nucleus"/>
    <property type="evidence" value="ECO:0007669"/>
    <property type="project" value="UniProtKB-SubCell"/>
</dbReference>
<evidence type="ECO:0000256" key="5">
    <source>
        <dbReference type="ARBA" id="ARBA00022618"/>
    </source>
</evidence>
<evidence type="ECO:0000256" key="10">
    <source>
        <dbReference type="PIRNR" id="PIRNR005719"/>
    </source>
</evidence>
<sequence>MEGHGFLYSLEIENFKSFKGKHYIGPFKRFSAIIGPNGSGKSNLMDAISFVLGERTNHLRVRKLGDLVHGASISMPASKTCCVRMIYRNPDGTERTFQRTTSELRVDDNVVNLSQYHKALEEINIFSKARNFLVYQGAVEQIAMQNPKEMTQLFEELSKSAEFKDEYEKLKEEMHQAEARAQKNLNKKRDITKELREVMMEKNEARRFQTLKEELVVQNRTLFLVQLFFAEKSKQFVEEGLEQLRLDLEKKKSDRSEFESDLHEKQRTAKDVHREKQRIEIRLQREERKVLNRRPNVTKSKQQLDHCCLKLDSVRKAYETAKRAMDSQEKTVKEAEERIKKTQKEKAVLEEELNKESQALQLNLSKEQVSEYRHLKSEVEKRCTIVSTELDNKLREQEAANNAIEYDKRRLFHSTARLKQKQAELDRERRNLEALREREAEQIRLLESERDNLKELQNEVTKSKESKRRLEGDLKQIGREISDAHGDYFDTERNQRQHEAVENLKRVFPEKVYGRIVDLCQPSQKRYQVAVTKVLGKHMISIVCDNSETGRECIAYLREQHYPPETFLPLSELRMEQIKEHLRDIRDPPGVKLVFDVINVLGNAQYVRKALQFVCGNSLVCETPDHARQLAYGTDGRSERFRAVALDGTQFQPNGVISGGGADLKAKAKKWDENAIRKLKDRRTALQEELQKLHRTGKRELDVEMKREQITSLEARLRFTQQELKKSENETLRRLEQDAEVESAEPETIEARIESRRIEMEERKIEIERLEQNKNAIADEIFTEFCAKIGIKHIREYEQREMRIHEEHEQRLNQFNHELERLRYELEYLKSEDKKANVEKEKQNLKGLEKDKKRLEEEHKSEQKELKELERSVDELKKEVESKKEACVKADQELAAEKKQINEMDKELHSIERALAQKQQERTQKAQKRHSLLHQCKLQSIEIPLLSGSLDQIMFDAELTTTNSNTVDDSQAGTSSQSHRETTQSQTQSLEAAEEIEIDFATISEDYKQLENESEISKLIEKLTKTAKATDEELGKLQTPSARVDERMDQAKGKETENLAELEHGRKEAVRARRAFEKTKTERHKRFQAFFEPVAQRIDEIYKMLSQNESAQAFLGPINVEEPYLDGIAYNCIAPGKRFRPMDNLSGGEKTVAALALLFAIHSSNPSPFFVLDEIDAALDNTNIGKVVHYIGERSRTDIQLIVISLKEEMYNKADSLIGVFPRSTQPCIASGILTYDLENFSQMLEEQ</sequence>
<dbReference type="CDD" id="cd03275">
    <property type="entry name" value="ABC_SMC1_euk"/>
    <property type="match status" value="1"/>
</dbReference>
<dbReference type="Proteomes" id="UP001620645">
    <property type="component" value="Unassembled WGS sequence"/>
</dbReference>
<accession>A0ABD2KGW0</accession>
<dbReference type="Gene3D" id="1.20.1060.20">
    <property type="match status" value="1"/>
</dbReference>
<keyword evidence="6" id="KW-0498">Mitosis</keyword>
<feature type="domain" description="SMC hinge" evidence="13">
    <location>
        <begin position="510"/>
        <end position="631"/>
    </location>
</feature>
<evidence type="ECO:0000259" key="13">
    <source>
        <dbReference type="SMART" id="SM00968"/>
    </source>
</evidence>
<dbReference type="InterPro" id="IPR028468">
    <property type="entry name" value="Smc1_ABC"/>
</dbReference>
<feature type="coiled-coil region" evidence="11">
    <location>
        <begin position="415"/>
        <end position="473"/>
    </location>
</feature>
<dbReference type="InterPro" id="IPR010935">
    <property type="entry name" value="SMC_hinge"/>
</dbReference>
<feature type="coiled-coil region" evidence="11">
    <location>
        <begin position="669"/>
        <end position="780"/>
    </location>
</feature>
<evidence type="ECO:0000256" key="3">
    <source>
        <dbReference type="ARBA" id="ARBA00005597"/>
    </source>
</evidence>
<evidence type="ECO:0000256" key="2">
    <source>
        <dbReference type="ARBA" id="ARBA00004286"/>
    </source>
</evidence>
<feature type="region of interest" description="Disordered" evidence="12">
    <location>
        <begin position="837"/>
        <end position="867"/>
    </location>
</feature>
<dbReference type="Pfam" id="PF06470">
    <property type="entry name" value="SMC_hinge"/>
    <property type="match status" value="1"/>
</dbReference>
<evidence type="ECO:0000256" key="11">
    <source>
        <dbReference type="SAM" id="Coils"/>
    </source>
</evidence>
<name>A0ABD2KGW0_HETSC</name>
<proteinExistence type="inferred from homology"/>
<evidence type="ECO:0000313" key="14">
    <source>
        <dbReference type="EMBL" id="KAL3101978.1"/>
    </source>
</evidence>
<dbReference type="FunFam" id="1.20.1060.20:FF:000001">
    <property type="entry name" value="Structural maintenance of chromosomes 1A"/>
    <property type="match status" value="1"/>
</dbReference>
<evidence type="ECO:0000256" key="1">
    <source>
        <dbReference type="ARBA" id="ARBA00004123"/>
    </source>
</evidence>
<protein>
    <recommendedName>
        <fullName evidence="10">Structural maintenance of chromosomes protein</fullName>
    </recommendedName>
</protein>
<dbReference type="GO" id="GO:0005694">
    <property type="term" value="C:chromosome"/>
    <property type="evidence" value="ECO:0007669"/>
    <property type="project" value="UniProtKB-SubCell"/>
</dbReference>
<dbReference type="InterPro" id="IPR024704">
    <property type="entry name" value="SMC"/>
</dbReference>
<comment type="caution">
    <text evidence="14">The sequence shown here is derived from an EMBL/GenBank/DDBJ whole genome shotgun (WGS) entry which is preliminary data.</text>
</comment>
<comment type="subcellular location">
    <subcellularLocation>
        <location evidence="2">Chromosome</location>
    </subcellularLocation>
    <subcellularLocation>
        <location evidence="1 10">Nucleus</location>
    </subcellularLocation>
</comment>
<evidence type="ECO:0000256" key="12">
    <source>
        <dbReference type="SAM" id="MobiDB-lite"/>
    </source>
</evidence>
<reference evidence="14 15" key="1">
    <citation type="submission" date="2024-10" db="EMBL/GenBank/DDBJ databases">
        <authorList>
            <person name="Kim D."/>
        </authorList>
    </citation>
    <scope>NUCLEOTIDE SEQUENCE [LARGE SCALE GENOMIC DNA]</scope>
    <source>
        <strain evidence="14">Taebaek</strain>
    </source>
</reference>
<keyword evidence="15" id="KW-1185">Reference proteome</keyword>
<dbReference type="PANTHER" id="PTHR18937:SF12">
    <property type="entry name" value="STRUCTURAL MAINTENANCE OF CHROMOSOMES PROTEIN"/>
    <property type="match status" value="1"/>
</dbReference>
<keyword evidence="9" id="KW-0131">Cell cycle</keyword>
<evidence type="ECO:0000256" key="8">
    <source>
        <dbReference type="ARBA" id="ARBA00023242"/>
    </source>
</evidence>
<dbReference type="SUPFAM" id="SSF75553">
    <property type="entry name" value="Smc hinge domain"/>
    <property type="match status" value="1"/>
</dbReference>
<dbReference type="EMBL" id="JBICCN010000026">
    <property type="protein sequence ID" value="KAL3101978.1"/>
    <property type="molecule type" value="Genomic_DNA"/>
</dbReference>
<dbReference type="InterPro" id="IPR027417">
    <property type="entry name" value="P-loop_NTPase"/>
</dbReference>
<keyword evidence="4" id="KW-0158">Chromosome</keyword>
<organism evidence="14 15">
    <name type="scientific">Heterodera schachtii</name>
    <name type="common">Sugarbeet cyst nematode worm</name>
    <name type="synonym">Tylenchus schachtii</name>
    <dbReference type="NCBI Taxonomy" id="97005"/>
    <lineage>
        <taxon>Eukaryota</taxon>
        <taxon>Metazoa</taxon>
        <taxon>Ecdysozoa</taxon>
        <taxon>Nematoda</taxon>
        <taxon>Chromadorea</taxon>
        <taxon>Rhabditida</taxon>
        <taxon>Tylenchina</taxon>
        <taxon>Tylenchomorpha</taxon>
        <taxon>Tylenchoidea</taxon>
        <taxon>Heteroderidae</taxon>
        <taxon>Heteroderinae</taxon>
        <taxon>Heterodera</taxon>
    </lineage>
</organism>
<evidence type="ECO:0000256" key="9">
    <source>
        <dbReference type="ARBA" id="ARBA00023306"/>
    </source>
</evidence>
<keyword evidence="7 11" id="KW-0175">Coiled coil</keyword>
<dbReference type="PANTHER" id="PTHR18937">
    <property type="entry name" value="STRUCTURAL MAINTENANCE OF CHROMOSOMES SMC FAMILY MEMBER"/>
    <property type="match status" value="1"/>
</dbReference>
<dbReference type="GO" id="GO:0032991">
    <property type="term" value="C:protein-containing complex"/>
    <property type="evidence" value="ECO:0007669"/>
    <property type="project" value="UniProtKB-ARBA"/>
</dbReference>
<feature type="region of interest" description="Disordered" evidence="12">
    <location>
        <begin position="255"/>
        <end position="275"/>
    </location>
</feature>
<evidence type="ECO:0000313" key="15">
    <source>
        <dbReference type="Proteomes" id="UP001620645"/>
    </source>
</evidence>
<dbReference type="InterPro" id="IPR036277">
    <property type="entry name" value="SMC_hinge_sf"/>
</dbReference>
<keyword evidence="8 10" id="KW-0539">Nucleus</keyword>
<evidence type="ECO:0000256" key="7">
    <source>
        <dbReference type="ARBA" id="ARBA00023054"/>
    </source>
</evidence>
<dbReference type="GO" id="GO:0051301">
    <property type="term" value="P:cell division"/>
    <property type="evidence" value="ECO:0007669"/>
    <property type="project" value="UniProtKB-KW"/>
</dbReference>
<feature type="region of interest" description="Disordered" evidence="12">
    <location>
        <begin position="963"/>
        <end position="990"/>
    </location>
</feature>
<dbReference type="Pfam" id="PF02463">
    <property type="entry name" value="SMC_N"/>
    <property type="match status" value="1"/>
</dbReference>
<evidence type="ECO:0000256" key="6">
    <source>
        <dbReference type="ARBA" id="ARBA00022776"/>
    </source>
</evidence>
<dbReference type="SUPFAM" id="SSF52540">
    <property type="entry name" value="P-loop containing nucleoside triphosphate hydrolases"/>
    <property type="match status" value="1"/>
</dbReference>
<dbReference type="Gene3D" id="3.40.50.300">
    <property type="entry name" value="P-loop containing nucleotide triphosphate hydrolases"/>
    <property type="match status" value="2"/>
</dbReference>
<evidence type="ECO:0000256" key="4">
    <source>
        <dbReference type="ARBA" id="ARBA00022454"/>
    </source>
</evidence>
<comment type="similarity">
    <text evidence="3">Belongs to the SMC family. SMC1 subfamily.</text>
</comment>
<feature type="coiled-coil region" evidence="11">
    <location>
        <begin position="153"/>
        <end position="194"/>
    </location>
</feature>
<dbReference type="Gene3D" id="3.30.70.1620">
    <property type="match status" value="1"/>
</dbReference>
<keyword evidence="5" id="KW-0132">Cell division</keyword>
<dbReference type="InterPro" id="IPR003395">
    <property type="entry name" value="RecF/RecN/SMC_N"/>
</dbReference>
<gene>
    <name evidence="14" type="ORF">niasHS_003387</name>
</gene>
<dbReference type="AlphaFoldDB" id="A0ABD2KGW0"/>
<dbReference type="PIRSF" id="PIRSF005719">
    <property type="entry name" value="SMC"/>
    <property type="match status" value="1"/>
</dbReference>
<dbReference type="SMART" id="SM00968">
    <property type="entry name" value="SMC_hinge"/>
    <property type="match status" value="1"/>
</dbReference>